<protein>
    <submittedName>
        <fullName evidence="2">Uncharacterized protein</fullName>
    </submittedName>
</protein>
<evidence type="ECO:0000313" key="2">
    <source>
        <dbReference type="EMBL" id="RRT39955.1"/>
    </source>
</evidence>
<evidence type="ECO:0000256" key="1">
    <source>
        <dbReference type="SAM" id="MobiDB-lite"/>
    </source>
</evidence>
<reference evidence="2 3" key="1">
    <citation type="journal article" date="2014" name="Agronomy (Basel)">
        <title>A Draft Genome Sequence for Ensete ventricosum, the Drought-Tolerant Tree Against Hunger.</title>
        <authorList>
            <person name="Harrison J."/>
            <person name="Moore K.A."/>
            <person name="Paszkiewicz K."/>
            <person name="Jones T."/>
            <person name="Grant M."/>
            <person name="Ambacheew D."/>
            <person name="Muzemil S."/>
            <person name="Studholme D.J."/>
        </authorList>
    </citation>
    <scope>NUCLEOTIDE SEQUENCE [LARGE SCALE GENOMIC DNA]</scope>
</reference>
<name>A0A426XKH8_ENSVE</name>
<feature type="region of interest" description="Disordered" evidence="1">
    <location>
        <begin position="28"/>
        <end position="91"/>
    </location>
</feature>
<dbReference type="AlphaFoldDB" id="A0A426XKH8"/>
<accession>A0A426XKH8</accession>
<proteinExistence type="predicted"/>
<dbReference type="EMBL" id="AMZH03019748">
    <property type="protein sequence ID" value="RRT39955.1"/>
    <property type="molecule type" value="Genomic_DNA"/>
</dbReference>
<dbReference type="Proteomes" id="UP000287651">
    <property type="component" value="Unassembled WGS sequence"/>
</dbReference>
<gene>
    <name evidence="2" type="ORF">B296_00058795</name>
</gene>
<evidence type="ECO:0000313" key="3">
    <source>
        <dbReference type="Proteomes" id="UP000287651"/>
    </source>
</evidence>
<comment type="caution">
    <text evidence="2">The sequence shown here is derived from an EMBL/GenBank/DDBJ whole genome shotgun (WGS) entry which is preliminary data.</text>
</comment>
<feature type="compositionally biased region" description="Polar residues" evidence="1">
    <location>
        <begin position="28"/>
        <end position="45"/>
    </location>
</feature>
<feature type="region of interest" description="Disordered" evidence="1">
    <location>
        <begin position="107"/>
        <end position="143"/>
    </location>
</feature>
<feature type="compositionally biased region" description="Basic residues" evidence="1">
    <location>
        <begin position="127"/>
        <end position="143"/>
    </location>
</feature>
<organism evidence="2 3">
    <name type="scientific">Ensete ventricosum</name>
    <name type="common">Abyssinian banana</name>
    <name type="synonym">Musa ensete</name>
    <dbReference type="NCBI Taxonomy" id="4639"/>
    <lineage>
        <taxon>Eukaryota</taxon>
        <taxon>Viridiplantae</taxon>
        <taxon>Streptophyta</taxon>
        <taxon>Embryophyta</taxon>
        <taxon>Tracheophyta</taxon>
        <taxon>Spermatophyta</taxon>
        <taxon>Magnoliopsida</taxon>
        <taxon>Liliopsida</taxon>
        <taxon>Zingiberales</taxon>
        <taxon>Musaceae</taxon>
        <taxon>Ensete</taxon>
    </lineage>
</organism>
<sequence length="143" mass="14924">MGSLVRWLRTSLGKGLKEATIRSRSLTRGSIGETGSSHCGASTPTDDVGVGAEANIIATGGDHPATRDAGGTTGTTRCPLQGCKPISSLEDPEEGRILVRWAAGRTSPHDGCLPVDNPSSGLTKEVKGHHLFTPRRSKPSKEP</sequence>